<dbReference type="Proteomes" id="UP000007472">
    <property type="component" value="Chromosome"/>
</dbReference>
<feature type="domain" description="DNA mismatch repair protein S5" evidence="7">
    <location>
        <begin position="208"/>
        <end position="326"/>
    </location>
</feature>
<dbReference type="PANTHER" id="PTHR10073">
    <property type="entry name" value="DNA MISMATCH REPAIR PROTEIN MLH, PMS, MUTL"/>
    <property type="match status" value="1"/>
</dbReference>
<dbReference type="SMART" id="SM01340">
    <property type="entry name" value="DNA_mis_repair"/>
    <property type="match status" value="1"/>
</dbReference>
<evidence type="ECO:0000313" key="9">
    <source>
        <dbReference type="Proteomes" id="UP000007472"/>
    </source>
</evidence>
<evidence type="ECO:0000259" key="6">
    <source>
        <dbReference type="SMART" id="SM00853"/>
    </source>
</evidence>
<dbReference type="SMART" id="SM00853">
    <property type="entry name" value="MutL_C"/>
    <property type="match status" value="1"/>
</dbReference>
<dbReference type="KEGG" id="teq:TEQUI_0254"/>
<keyword evidence="4 5" id="KW-0234">DNA repair</keyword>
<dbReference type="InterPro" id="IPR014790">
    <property type="entry name" value="MutL_C"/>
</dbReference>
<dbReference type="Pfam" id="PF08676">
    <property type="entry name" value="MutL_C"/>
    <property type="match status" value="1"/>
</dbReference>
<dbReference type="InterPro" id="IPR020568">
    <property type="entry name" value="Ribosomal_Su5_D2-typ_SF"/>
</dbReference>
<dbReference type="FunFam" id="3.30.565.10:FF:000003">
    <property type="entry name" value="DNA mismatch repair endonuclease MutL"/>
    <property type="match status" value="1"/>
</dbReference>
<evidence type="ECO:0000259" key="7">
    <source>
        <dbReference type="SMART" id="SM01340"/>
    </source>
</evidence>
<evidence type="ECO:0000256" key="4">
    <source>
        <dbReference type="ARBA" id="ARBA00023204"/>
    </source>
</evidence>
<sequence length="584" mass="65605">MSSRRQIHLLPDKLISQIAAGEVIERPSSVVKELVENAVDAQSTEIEIRLDGGGIRRIYIRDNGTGIPREELPLALTRHATSKIRGLSELETVKSMGFRGEALASIASIARLSIVSRTGDSKNAWKIDGSSLEIAVANGSQGTTVEVNQIFDEVPARRKFLKTEATEFAHSIDIIKKIALANPDITFRVFHNDKAYANWIASPFIHRIREVVGADFLSKVFKIDESINICRLRGLIIKPSEASSKSDKQYIFVNSRFVRDRSLAHAVKNAYSDVLHGDRQPSYILFVDIDPSLVDVNVHPAKNEIRFRDQSTIYSFVQKSIKATLAKSSGVQESIYTPQENHNANFPKKITPQYTPTQKSFDLQTLESYTPLFISEPQQIKNVTPNSLEDELPMGFAIGQLHGIYILAQNKNGLIIVDMHAAHERVVYEKLKNLAFQKNIEVQELLIPIAVNIPEKQLSLIDEYSEFLESVGLYMRQTGPSSVAVTAVPSLLSKGNISLMVQEVFEDLEKYGESTILEEKRNHILGTMACHNAFRANDNISLTEMNALLRQMEITDRADLCNHGRPTWYSWTIQDLDKLFMRGK</sequence>
<reference evidence="8 9" key="1">
    <citation type="journal article" date="2011" name="J. Bacteriol.">
        <title>Genome sequence of Taylorella equigenitalis MCE9, the causative agent of contagious equine metritis.</title>
        <authorList>
            <person name="Hebert L."/>
            <person name="Moumen B."/>
            <person name="Duquesne F."/>
            <person name="Breuil M.F."/>
            <person name="Laugier C."/>
            <person name="Batto J.M."/>
            <person name="Renault P."/>
            <person name="Petry S."/>
        </authorList>
    </citation>
    <scope>NUCLEOTIDE SEQUENCE [LARGE SCALE GENOMIC DNA]</scope>
    <source>
        <strain evidence="8 9">MCE9</strain>
    </source>
</reference>
<dbReference type="GO" id="GO:0032300">
    <property type="term" value="C:mismatch repair complex"/>
    <property type="evidence" value="ECO:0007669"/>
    <property type="project" value="InterPro"/>
</dbReference>
<comment type="similarity">
    <text evidence="1 5">Belongs to the DNA mismatch repair MutL/HexB family.</text>
</comment>
<dbReference type="SUPFAM" id="SSF118116">
    <property type="entry name" value="DNA mismatch repair protein MutL"/>
    <property type="match status" value="1"/>
</dbReference>
<accession>A0A654KFP9</accession>
<dbReference type="EMBL" id="CP002456">
    <property type="protein sequence ID" value="ADU91205.1"/>
    <property type="molecule type" value="Genomic_DNA"/>
</dbReference>
<gene>
    <name evidence="5" type="primary">mutL</name>
    <name evidence="8" type="ordered locus">TEQUI_0254</name>
</gene>
<dbReference type="Pfam" id="PF01119">
    <property type="entry name" value="DNA_mis_repair"/>
    <property type="match status" value="1"/>
</dbReference>
<evidence type="ECO:0000256" key="3">
    <source>
        <dbReference type="ARBA" id="ARBA00022763"/>
    </source>
</evidence>
<evidence type="ECO:0000256" key="5">
    <source>
        <dbReference type="HAMAP-Rule" id="MF_00149"/>
    </source>
</evidence>
<comment type="function">
    <text evidence="5">This protein is involved in the repair of mismatches in DNA. It is required for dam-dependent methyl-directed DNA mismatch repair. May act as a 'molecular matchmaker', a protein that promotes the formation of a stable complex between two or more DNA-binding proteins in an ATP-dependent manner without itself being part of a final effector complex.</text>
</comment>
<dbReference type="SUPFAM" id="SSF55874">
    <property type="entry name" value="ATPase domain of HSP90 chaperone/DNA topoisomerase II/histidine kinase"/>
    <property type="match status" value="1"/>
</dbReference>
<evidence type="ECO:0000256" key="2">
    <source>
        <dbReference type="ARBA" id="ARBA00021975"/>
    </source>
</evidence>
<dbReference type="GO" id="GO:0005524">
    <property type="term" value="F:ATP binding"/>
    <property type="evidence" value="ECO:0007669"/>
    <property type="project" value="InterPro"/>
</dbReference>
<keyword evidence="3 5" id="KW-0227">DNA damage</keyword>
<evidence type="ECO:0000256" key="1">
    <source>
        <dbReference type="ARBA" id="ARBA00006082"/>
    </source>
</evidence>
<dbReference type="Gene3D" id="3.30.1540.20">
    <property type="entry name" value="MutL, C-terminal domain, dimerisation subdomain"/>
    <property type="match status" value="1"/>
</dbReference>
<dbReference type="CDD" id="cd03482">
    <property type="entry name" value="MutL_Trans_MutL"/>
    <property type="match status" value="1"/>
</dbReference>
<dbReference type="Gene3D" id="3.30.565.10">
    <property type="entry name" value="Histidine kinase-like ATPase, C-terminal domain"/>
    <property type="match status" value="1"/>
</dbReference>
<proteinExistence type="inferred from homology"/>
<dbReference type="NCBIfam" id="TIGR00585">
    <property type="entry name" value="mutl"/>
    <property type="match status" value="1"/>
</dbReference>
<protein>
    <recommendedName>
        <fullName evidence="2 5">DNA mismatch repair protein MutL</fullName>
    </recommendedName>
</protein>
<dbReference type="CDD" id="cd16926">
    <property type="entry name" value="HATPase_MutL-MLH-PMS-like"/>
    <property type="match status" value="1"/>
</dbReference>
<name>A0A654KFP9_TAYEM</name>
<dbReference type="InterPro" id="IPR038973">
    <property type="entry name" value="MutL/Mlh/Pms-like"/>
</dbReference>
<evidence type="ECO:0000313" key="8">
    <source>
        <dbReference type="EMBL" id="ADU91205.1"/>
    </source>
</evidence>
<feature type="domain" description="MutL C-terminal dimerisation" evidence="6">
    <location>
        <begin position="397"/>
        <end position="540"/>
    </location>
</feature>
<dbReference type="GO" id="GO:0006298">
    <property type="term" value="P:mismatch repair"/>
    <property type="evidence" value="ECO:0007669"/>
    <property type="project" value="UniProtKB-UniRule"/>
</dbReference>
<dbReference type="HAMAP" id="MF_00149">
    <property type="entry name" value="DNA_mis_repair"/>
    <property type="match status" value="1"/>
</dbReference>
<organism evidence="8 9">
    <name type="scientific">Taylorella equigenitalis (strain MCE9)</name>
    <dbReference type="NCBI Taxonomy" id="937774"/>
    <lineage>
        <taxon>Bacteria</taxon>
        <taxon>Pseudomonadati</taxon>
        <taxon>Pseudomonadota</taxon>
        <taxon>Betaproteobacteria</taxon>
        <taxon>Burkholderiales</taxon>
        <taxon>Alcaligenaceae</taxon>
        <taxon>Taylorella</taxon>
    </lineage>
</organism>
<dbReference type="InterPro" id="IPR002099">
    <property type="entry name" value="MutL/Mlh/PMS"/>
</dbReference>
<dbReference type="Gene3D" id="3.30.230.10">
    <property type="match status" value="1"/>
</dbReference>
<dbReference type="Gene3D" id="3.30.1370.100">
    <property type="entry name" value="MutL, C-terminal domain, regulatory subdomain"/>
    <property type="match status" value="1"/>
</dbReference>
<dbReference type="PANTHER" id="PTHR10073:SF12">
    <property type="entry name" value="DNA MISMATCH REPAIR PROTEIN MLH1"/>
    <property type="match status" value="1"/>
</dbReference>
<dbReference type="GO" id="GO:0016887">
    <property type="term" value="F:ATP hydrolysis activity"/>
    <property type="evidence" value="ECO:0007669"/>
    <property type="project" value="InterPro"/>
</dbReference>
<dbReference type="InterPro" id="IPR037198">
    <property type="entry name" value="MutL_C_sf"/>
</dbReference>
<dbReference type="InterPro" id="IPR014762">
    <property type="entry name" value="DNA_mismatch_repair_CS"/>
</dbReference>
<dbReference type="InterPro" id="IPR036890">
    <property type="entry name" value="HATPase_C_sf"/>
</dbReference>
<dbReference type="Pfam" id="PF13589">
    <property type="entry name" value="HATPase_c_3"/>
    <property type="match status" value="1"/>
</dbReference>
<dbReference type="AlphaFoldDB" id="A0A654KFP9"/>
<dbReference type="InterPro" id="IPR013507">
    <property type="entry name" value="DNA_mismatch_S5_2-like"/>
</dbReference>
<dbReference type="InterPro" id="IPR042120">
    <property type="entry name" value="MutL_C_dimsub"/>
</dbReference>
<dbReference type="InterPro" id="IPR014721">
    <property type="entry name" value="Ribsml_uS5_D2-typ_fold_subgr"/>
</dbReference>
<dbReference type="PROSITE" id="PS00058">
    <property type="entry name" value="DNA_MISMATCH_REPAIR_1"/>
    <property type="match status" value="1"/>
</dbReference>
<dbReference type="GO" id="GO:0030983">
    <property type="term" value="F:mismatched DNA binding"/>
    <property type="evidence" value="ECO:0007669"/>
    <property type="project" value="InterPro"/>
</dbReference>
<dbReference type="GO" id="GO:0140664">
    <property type="term" value="F:ATP-dependent DNA damage sensor activity"/>
    <property type="evidence" value="ECO:0007669"/>
    <property type="project" value="InterPro"/>
</dbReference>
<dbReference type="SUPFAM" id="SSF54211">
    <property type="entry name" value="Ribosomal protein S5 domain 2-like"/>
    <property type="match status" value="1"/>
</dbReference>
<dbReference type="InterPro" id="IPR020667">
    <property type="entry name" value="DNA_mismatch_repair_MutL"/>
</dbReference>
<dbReference type="InterPro" id="IPR042121">
    <property type="entry name" value="MutL_C_regsub"/>
</dbReference>